<keyword evidence="2" id="KW-1185">Reference proteome</keyword>
<protein>
    <submittedName>
        <fullName evidence="1">TerB family tellurite resistance protein</fullName>
    </submittedName>
</protein>
<name>A0A7V9AAH7_9BACT</name>
<dbReference type="InterPro" id="IPR029024">
    <property type="entry name" value="TerB-like"/>
</dbReference>
<evidence type="ECO:0000313" key="2">
    <source>
        <dbReference type="Proteomes" id="UP000542342"/>
    </source>
</evidence>
<organism evidence="1 2">
    <name type="scientific">Thermogemmata fonticola</name>
    <dbReference type="NCBI Taxonomy" id="2755323"/>
    <lineage>
        <taxon>Bacteria</taxon>
        <taxon>Pseudomonadati</taxon>
        <taxon>Planctomycetota</taxon>
        <taxon>Planctomycetia</taxon>
        <taxon>Gemmatales</taxon>
        <taxon>Gemmataceae</taxon>
        <taxon>Thermogemmata</taxon>
    </lineage>
</organism>
<accession>A0A7V9AAH7</accession>
<dbReference type="RefSeq" id="WP_194536518.1">
    <property type="nucleotide sequence ID" value="NZ_JACEFB010000001.1"/>
</dbReference>
<proteinExistence type="predicted"/>
<sequence length="125" mass="14378">MADWKKLAKEALLADGKIDTREVEILRRSLFADARIDKSELEFLADLRKSAKSTVKEFMKLFIEAVKNHMLADGVITDTEAAWLRKTIFADKKVDADEIELLKELKRSAKKTSPEFDKLYNECVK</sequence>
<dbReference type="Proteomes" id="UP000542342">
    <property type="component" value="Unassembled WGS sequence"/>
</dbReference>
<comment type="caution">
    <text evidence="1">The sequence shown here is derived from an EMBL/GenBank/DDBJ whole genome shotgun (WGS) entry which is preliminary data.</text>
</comment>
<dbReference type="Gene3D" id="1.10.3680.10">
    <property type="entry name" value="TerB-like"/>
    <property type="match status" value="1"/>
</dbReference>
<dbReference type="AlphaFoldDB" id="A0A7V9AAH7"/>
<gene>
    <name evidence="1" type="ORF">H0921_03005</name>
</gene>
<reference evidence="1 2" key="1">
    <citation type="submission" date="2020-07" db="EMBL/GenBank/DDBJ databases">
        <title>Thermogemmata thermophila gen. nov., sp. nov., a novel moderate thermophilic planctomycete from a Kamchatka hot spring.</title>
        <authorList>
            <person name="Elcheninov A.G."/>
            <person name="Podosokorskaya O.A."/>
            <person name="Kovaleva O.L."/>
            <person name="Novikov A."/>
            <person name="Bonch-Osmolovskaya E.A."/>
            <person name="Toshchakov S.V."/>
            <person name="Kublanov I.V."/>
        </authorList>
    </citation>
    <scope>NUCLEOTIDE SEQUENCE [LARGE SCALE GENOMIC DNA]</scope>
    <source>
        <strain evidence="1 2">2918</strain>
    </source>
</reference>
<dbReference type="SUPFAM" id="SSF158682">
    <property type="entry name" value="TerB-like"/>
    <property type="match status" value="1"/>
</dbReference>
<dbReference type="EMBL" id="JACEFB010000001">
    <property type="protein sequence ID" value="MBA2225126.1"/>
    <property type="molecule type" value="Genomic_DNA"/>
</dbReference>
<evidence type="ECO:0000313" key="1">
    <source>
        <dbReference type="EMBL" id="MBA2225126.1"/>
    </source>
</evidence>